<keyword evidence="2 4" id="KW-0560">Oxidoreductase</keyword>
<dbReference type="EC" id="1.6.99.-" evidence="4"/>
<dbReference type="Gene3D" id="3.40.50.360">
    <property type="match status" value="1"/>
</dbReference>
<dbReference type="EMBL" id="JBHTIL010000006">
    <property type="protein sequence ID" value="MFD0927567.1"/>
    <property type="molecule type" value="Genomic_DNA"/>
</dbReference>
<feature type="domain" description="Flavodoxin-like fold" evidence="3">
    <location>
        <begin position="1"/>
        <end position="184"/>
    </location>
</feature>
<dbReference type="PANTHER" id="PTHR10204">
    <property type="entry name" value="NAD P H OXIDOREDUCTASE-RELATED"/>
    <property type="match status" value="1"/>
</dbReference>
<sequence length="202" mass="22105">MSALVVVAHPDTGSLTHHLARRIASTLESRGVRTEMADLHAEGFDPRFSLADRRRYLGDGPPPSDVLAEQQRLDGVDDVILVFPVYWWSMPAMLKGWVDRVFVRGWAFDDSVVPFQKMLGRLTVHLVMPAGDTADGFRRRGYDTAIATQIETGVLGYCGARTGVVTTVHESDTAPVDAVVARAEEIADEIARMALSHVATSC</sequence>
<dbReference type="SUPFAM" id="SSF52218">
    <property type="entry name" value="Flavoproteins"/>
    <property type="match status" value="1"/>
</dbReference>
<name>A0ABW3GFZ9_9NOCA</name>
<protein>
    <submittedName>
        <fullName evidence="4">NAD(P)H-dependent oxidoreductase</fullName>
        <ecNumber evidence="4">1.-.-.-</ecNumber>
        <ecNumber evidence="4">1.6.99.-</ecNumber>
    </submittedName>
</protein>
<evidence type="ECO:0000259" key="3">
    <source>
        <dbReference type="Pfam" id="PF02525"/>
    </source>
</evidence>
<evidence type="ECO:0000256" key="1">
    <source>
        <dbReference type="ARBA" id="ARBA00006252"/>
    </source>
</evidence>
<keyword evidence="5" id="KW-1185">Reference proteome</keyword>
<reference evidence="5" key="1">
    <citation type="journal article" date="2019" name="Int. J. Syst. Evol. Microbiol.">
        <title>The Global Catalogue of Microorganisms (GCM) 10K type strain sequencing project: providing services to taxonomists for standard genome sequencing and annotation.</title>
        <authorList>
            <consortium name="The Broad Institute Genomics Platform"/>
            <consortium name="The Broad Institute Genome Sequencing Center for Infectious Disease"/>
            <person name="Wu L."/>
            <person name="Ma J."/>
        </authorList>
    </citation>
    <scope>NUCLEOTIDE SEQUENCE [LARGE SCALE GENOMIC DNA]</scope>
    <source>
        <strain evidence="5">CCUG 50873</strain>
    </source>
</reference>
<evidence type="ECO:0000256" key="2">
    <source>
        <dbReference type="ARBA" id="ARBA00023002"/>
    </source>
</evidence>
<dbReference type="GO" id="GO:0016491">
    <property type="term" value="F:oxidoreductase activity"/>
    <property type="evidence" value="ECO:0007669"/>
    <property type="project" value="UniProtKB-KW"/>
</dbReference>
<accession>A0ABW3GFZ9</accession>
<dbReference type="InterPro" id="IPR003680">
    <property type="entry name" value="Flavodoxin_fold"/>
</dbReference>
<dbReference type="EC" id="1.-.-.-" evidence="4"/>
<gene>
    <name evidence="4" type="ORF">ACFQ04_17640</name>
</gene>
<dbReference type="InterPro" id="IPR029039">
    <property type="entry name" value="Flavoprotein-like_sf"/>
</dbReference>
<comment type="similarity">
    <text evidence="1">Belongs to the NAD(P)H dehydrogenase (quinone) family.</text>
</comment>
<proteinExistence type="inferred from homology"/>
<comment type="caution">
    <text evidence="4">The sequence shown here is derived from an EMBL/GenBank/DDBJ whole genome shotgun (WGS) entry which is preliminary data.</text>
</comment>
<organism evidence="4 5">
    <name type="scientific">Williamsia deligens</name>
    <dbReference type="NCBI Taxonomy" id="321325"/>
    <lineage>
        <taxon>Bacteria</taxon>
        <taxon>Bacillati</taxon>
        <taxon>Actinomycetota</taxon>
        <taxon>Actinomycetes</taxon>
        <taxon>Mycobacteriales</taxon>
        <taxon>Nocardiaceae</taxon>
        <taxon>Williamsia</taxon>
    </lineage>
</organism>
<dbReference type="Proteomes" id="UP001597068">
    <property type="component" value="Unassembled WGS sequence"/>
</dbReference>
<dbReference type="InterPro" id="IPR051545">
    <property type="entry name" value="NAD(P)H_dehydrogenase_qn"/>
</dbReference>
<dbReference type="Pfam" id="PF02525">
    <property type="entry name" value="Flavodoxin_2"/>
    <property type="match status" value="1"/>
</dbReference>
<evidence type="ECO:0000313" key="4">
    <source>
        <dbReference type="EMBL" id="MFD0927567.1"/>
    </source>
</evidence>
<dbReference type="RefSeq" id="WP_253648070.1">
    <property type="nucleotide sequence ID" value="NZ_BAAAMO010000001.1"/>
</dbReference>
<evidence type="ECO:0000313" key="5">
    <source>
        <dbReference type="Proteomes" id="UP001597068"/>
    </source>
</evidence>
<dbReference type="PANTHER" id="PTHR10204:SF34">
    <property type="entry name" value="NAD(P)H DEHYDROGENASE [QUINONE] 1 ISOFORM 1"/>
    <property type="match status" value="1"/>
</dbReference>